<dbReference type="Gene3D" id="1.20.5.340">
    <property type="match status" value="1"/>
</dbReference>
<feature type="region of interest" description="Disordered" evidence="2">
    <location>
        <begin position="1"/>
        <end position="40"/>
    </location>
</feature>
<evidence type="ECO:0000313" key="4">
    <source>
        <dbReference type="Proteomes" id="UP000264800"/>
    </source>
</evidence>
<feature type="coiled-coil region" evidence="1">
    <location>
        <begin position="101"/>
        <end position="128"/>
    </location>
</feature>
<accession>A0A3Q3B0V7</accession>
<dbReference type="GeneTree" id="ENSGT01040000240549"/>
<evidence type="ECO:0000256" key="2">
    <source>
        <dbReference type="SAM" id="MobiDB-lite"/>
    </source>
</evidence>
<proteinExistence type="predicted"/>
<protein>
    <recommendedName>
        <fullName evidence="5">L1 transposable element RRM domain-containing protein</fullName>
    </recommendedName>
</protein>
<name>A0A3Q3B0V7_KRYMA</name>
<evidence type="ECO:0000313" key="3">
    <source>
        <dbReference type="Ensembl" id="ENSKMAP00000022530.1"/>
    </source>
</evidence>
<sequence length="292" mass="33137">MPSKHKLKTKTTSKEGSEGEASSEVETEHMEEANASSRTSEANLLEAIQALKTHFTTQLQEIITSNQEIKDTIGVFLERLTSAESRISNLEDGVASLTGKETSIQKKIQDLALKVDELENRSRRSNLRLVGLPEKTEQGDTAAFLQIWLIEVLGRDAFPSPPIIERAHRLQGQSVPGGPPRVIIMKFLNYQDKMRVMTAARLKGKVMYNGRHVMFFPDLSAEVVKQRKQYDQVKQQLRNLNINFGLIFPAKMRIFQRGNRFLFHTPTEVEEFIQKARQQTDGGTRLRKTESA</sequence>
<reference evidence="3" key="1">
    <citation type="submission" date="2025-08" db="UniProtKB">
        <authorList>
            <consortium name="Ensembl"/>
        </authorList>
    </citation>
    <scope>IDENTIFICATION</scope>
</reference>
<dbReference type="InterPro" id="IPR004244">
    <property type="entry name" value="Transposase_22"/>
</dbReference>
<dbReference type="STRING" id="37003.ENSKMAP00000022530"/>
<dbReference type="AlphaFoldDB" id="A0A3Q3B0V7"/>
<keyword evidence="1" id="KW-0175">Coiled coil</keyword>
<reference evidence="3" key="2">
    <citation type="submission" date="2025-09" db="UniProtKB">
        <authorList>
            <consortium name="Ensembl"/>
        </authorList>
    </citation>
    <scope>IDENTIFICATION</scope>
</reference>
<dbReference type="Gene3D" id="3.30.70.1820">
    <property type="entry name" value="L1 transposable element, RRM domain"/>
    <property type="match status" value="1"/>
</dbReference>
<keyword evidence="4" id="KW-1185">Reference proteome</keyword>
<feature type="compositionally biased region" description="Basic residues" evidence="2">
    <location>
        <begin position="1"/>
        <end position="11"/>
    </location>
</feature>
<dbReference type="Proteomes" id="UP000264800">
    <property type="component" value="Unplaced"/>
</dbReference>
<dbReference type="InterPro" id="IPR042566">
    <property type="entry name" value="L1_C"/>
</dbReference>
<evidence type="ECO:0008006" key="5">
    <source>
        <dbReference type="Google" id="ProtNLM"/>
    </source>
</evidence>
<dbReference type="OMA" id="HVMFFPD"/>
<organism evidence="3 4">
    <name type="scientific">Kryptolebias marmoratus</name>
    <name type="common">Mangrove killifish</name>
    <name type="synonym">Rivulus marmoratus</name>
    <dbReference type="NCBI Taxonomy" id="37003"/>
    <lineage>
        <taxon>Eukaryota</taxon>
        <taxon>Metazoa</taxon>
        <taxon>Chordata</taxon>
        <taxon>Craniata</taxon>
        <taxon>Vertebrata</taxon>
        <taxon>Euteleostomi</taxon>
        <taxon>Actinopterygii</taxon>
        <taxon>Neopterygii</taxon>
        <taxon>Teleostei</taxon>
        <taxon>Neoteleostei</taxon>
        <taxon>Acanthomorphata</taxon>
        <taxon>Ovalentaria</taxon>
        <taxon>Atherinomorphae</taxon>
        <taxon>Cyprinodontiformes</taxon>
        <taxon>Rivulidae</taxon>
        <taxon>Kryptolebias</taxon>
    </lineage>
</organism>
<dbReference type="PANTHER" id="PTHR11505">
    <property type="entry name" value="L1 TRANSPOSABLE ELEMENT-RELATED"/>
    <property type="match status" value="1"/>
</dbReference>
<evidence type="ECO:0000256" key="1">
    <source>
        <dbReference type="SAM" id="Coils"/>
    </source>
</evidence>
<dbReference type="Gene3D" id="3.30.250.20">
    <property type="entry name" value="L1 transposable element, C-terminal domain"/>
    <property type="match status" value="1"/>
</dbReference>
<dbReference type="Ensembl" id="ENSKMAT00000022816.1">
    <property type="protein sequence ID" value="ENSKMAP00000022530.1"/>
    <property type="gene ID" value="ENSKMAG00000016728.1"/>
</dbReference>